<dbReference type="InterPro" id="IPR044861">
    <property type="entry name" value="IPNS-like_FE2OG_OXY"/>
</dbReference>
<dbReference type="PRINTS" id="PR00682">
    <property type="entry name" value="IPNSYNTHASE"/>
</dbReference>
<dbReference type="STRING" id="46731.A0A3M6URH0"/>
<accession>A0A3M6URH0</accession>
<feature type="domain" description="Fe2OG dioxygenase" evidence="2">
    <location>
        <begin position="176"/>
        <end position="280"/>
    </location>
</feature>
<gene>
    <name evidence="3" type="ORF">pdam_00012088</name>
</gene>
<comment type="caution">
    <text evidence="3">The sequence shown here is derived from an EMBL/GenBank/DDBJ whole genome shotgun (WGS) entry which is preliminary data.</text>
</comment>
<organism evidence="3 4">
    <name type="scientific">Pocillopora damicornis</name>
    <name type="common">Cauliflower coral</name>
    <name type="synonym">Millepora damicornis</name>
    <dbReference type="NCBI Taxonomy" id="46731"/>
    <lineage>
        <taxon>Eukaryota</taxon>
        <taxon>Metazoa</taxon>
        <taxon>Cnidaria</taxon>
        <taxon>Anthozoa</taxon>
        <taxon>Hexacorallia</taxon>
        <taxon>Scleractinia</taxon>
        <taxon>Astrocoeniina</taxon>
        <taxon>Pocilloporidae</taxon>
        <taxon>Pocillopora</taxon>
    </lineage>
</organism>
<dbReference type="GO" id="GO:0016491">
    <property type="term" value="F:oxidoreductase activity"/>
    <property type="evidence" value="ECO:0007669"/>
    <property type="project" value="UniProtKB-KW"/>
</dbReference>
<evidence type="ECO:0000313" key="4">
    <source>
        <dbReference type="Proteomes" id="UP000275408"/>
    </source>
</evidence>
<dbReference type="GO" id="GO:0046872">
    <property type="term" value="F:metal ion binding"/>
    <property type="evidence" value="ECO:0007669"/>
    <property type="project" value="UniProtKB-KW"/>
</dbReference>
<evidence type="ECO:0000259" key="2">
    <source>
        <dbReference type="PROSITE" id="PS51471"/>
    </source>
</evidence>
<sequence>MEIPQIDISPLISGYDLILYPGVSEDIHEVIAQIKGACEDISCFYITGHGVDTSLMADVIKCSKEFFNLPMDEKLNINLKKSPAYRGYIQLGSEKTASKIDMKEGIYFGPDSGSHDADTTALEPMMGPNQFPDNKQLPGFATTINDYMDKMSSVGHALMKGLALCLELNDDYFHDKFNPAFPMMALWHYPPVPGDSDSWGVGPHTDYGVLTLLMQDSVGGLQVKTKCGDWIDVPPITGTFVVNIGDVIEAWTRGKFRATVHRVRNSTKNHRISAPFFFQPGLDCIIESLDDVLVSDRCPENPGGTAQTALSLHEPFNFGDYVFNKFQKSYGKEV</sequence>
<dbReference type="AlphaFoldDB" id="A0A3M6URH0"/>
<dbReference type="OrthoDB" id="288590at2759"/>
<proteinExistence type="inferred from homology"/>
<dbReference type="Proteomes" id="UP000275408">
    <property type="component" value="Unassembled WGS sequence"/>
</dbReference>
<evidence type="ECO:0000256" key="1">
    <source>
        <dbReference type="RuleBase" id="RU003682"/>
    </source>
</evidence>
<name>A0A3M6URH0_POCDA</name>
<evidence type="ECO:0000313" key="3">
    <source>
        <dbReference type="EMBL" id="RMX56157.1"/>
    </source>
</evidence>
<keyword evidence="1" id="KW-0408">Iron</keyword>
<keyword evidence="4" id="KW-1185">Reference proteome</keyword>
<keyword evidence="1" id="KW-0479">Metal-binding</keyword>
<comment type="similarity">
    <text evidence="1">Belongs to the iron/ascorbate-dependent oxidoreductase family.</text>
</comment>
<dbReference type="EMBL" id="RCHS01000902">
    <property type="protein sequence ID" value="RMX56157.1"/>
    <property type="molecule type" value="Genomic_DNA"/>
</dbReference>
<dbReference type="PROSITE" id="PS51471">
    <property type="entry name" value="FE2OG_OXY"/>
    <property type="match status" value="1"/>
</dbReference>
<dbReference type="Gene3D" id="2.60.120.330">
    <property type="entry name" value="B-lactam Antibiotic, Isopenicillin N Synthase, Chain"/>
    <property type="match status" value="1"/>
</dbReference>
<protein>
    <recommendedName>
        <fullName evidence="2">Fe2OG dioxygenase domain-containing protein</fullName>
    </recommendedName>
</protein>
<dbReference type="InterPro" id="IPR050231">
    <property type="entry name" value="Iron_ascorbate_oxido_reductase"/>
</dbReference>
<reference evidence="3 4" key="1">
    <citation type="journal article" date="2018" name="Sci. Rep.">
        <title>Comparative analysis of the Pocillopora damicornis genome highlights role of immune system in coral evolution.</title>
        <authorList>
            <person name="Cunning R."/>
            <person name="Bay R.A."/>
            <person name="Gillette P."/>
            <person name="Baker A.C."/>
            <person name="Traylor-Knowles N."/>
        </authorList>
    </citation>
    <scope>NUCLEOTIDE SEQUENCE [LARGE SCALE GENOMIC DNA]</scope>
    <source>
        <strain evidence="3">RSMAS</strain>
        <tissue evidence="3">Whole animal</tissue>
    </source>
</reference>
<dbReference type="Pfam" id="PF03171">
    <property type="entry name" value="2OG-FeII_Oxy"/>
    <property type="match status" value="1"/>
</dbReference>
<dbReference type="InterPro" id="IPR005123">
    <property type="entry name" value="Oxoglu/Fe-dep_dioxygenase_dom"/>
</dbReference>
<dbReference type="InterPro" id="IPR026992">
    <property type="entry name" value="DIOX_N"/>
</dbReference>
<dbReference type="Pfam" id="PF14226">
    <property type="entry name" value="DIOX_N"/>
    <property type="match status" value="1"/>
</dbReference>
<keyword evidence="1" id="KW-0560">Oxidoreductase</keyword>
<dbReference type="InterPro" id="IPR027443">
    <property type="entry name" value="IPNS-like_sf"/>
</dbReference>
<dbReference type="PANTHER" id="PTHR47990">
    <property type="entry name" value="2-OXOGLUTARATE (2OG) AND FE(II)-DEPENDENT OXYGENASE SUPERFAMILY PROTEIN-RELATED"/>
    <property type="match status" value="1"/>
</dbReference>
<dbReference type="SUPFAM" id="SSF51197">
    <property type="entry name" value="Clavaminate synthase-like"/>
    <property type="match status" value="1"/>
</dbReference>